<feature type="transmembrane region" description="Helical" evidence="12">
    <location>
        <begin position="34"/>
        <end position="53"/>
    </location>
</feature>
<evidence type="ECO:0000313" key="16">
    <source>
        <dbReference type="Proteomes" id="UP001163687"/>
    </source>
</evidence>
<dbReference type="HAMAP" id="MF_01398">
    <property type="entry name" value="ATP_synth_b_bprime"/>
    <property type="match status" value="1"/>
</dbReference>
<keyword evidence="12" id="KW-1003">Cell membrane</keyword>
<evidence type="ECO:0000256" key="13">
    <source>
        <dbReference type="RuleBase" id="RU003848"/>
    </source>
</evidence>
<proteinExistence type="inferred from homology"/>
<evidence type="ECO:0000256" key="7">
    <source>
        <dbReference type="ARBA" id="ARBA00023065"/>
    </source>
</evidence>
<keyword evidence="16" id="KW-1185">Reference proteome</keyword>
<keyword evidence="6 12" id="KW-1133">Transmembrane helix</keyword>
<dbReference type="GO" id="GO:0005886">
    <property type="term" value="C:plasma membrane"/>
    <property type="evidence" value="ECO:0007669"/>
    <property type="project" value="UniProtKB-SubCell"/>
</dbReference>
<evidence type="ECO:0000256" key="9">
    <source>
        <dbReference type="ARBA" id="ARBA00023310"/>
    </source>
</evidence>
<evidence type="ECO:0000256" key="10">
    <source>
        <dbReference type="ARBA" id="ARBA00025198"/>
    </source>
</evidence>
<evidence type="ECO:0000256" key="11">
    <source>
        <dbReference type="ARBA" id="ARBA00037847"/>
    </source>
</evidence>
<dbReference type="InterPro" id="IPR005864">
    <property type="entry name" value="ATP_synth_F0_bsu_bac"/>
</dbReference>
<dbReference type="EMBL" id="AP025628">
    <property type="protein sequence ID" value="BDG61767.1"/>
    <property type="molecule type" value="Genomic_DNA"/>
</dbReference>
<evidence type="ECO:0000256" key="14">
    <source>
        <dbReference type="SAM" id="Coils"/>
    </source>
</evidence>
<feature type="coiled-coil region" evidence="14">
    <location>
        <begin position="57"/>
        <end position="98"/>
    </location>
</feature>
<keyword evidence="14" id="KW-0175">Coiled coil</keyword>
<evidence type="ECO:0000256" key="2">
    <source>
        <dbReference type="ARBA" id="ARBA00022448"/>
    </source>
</evidence>
<keyword evidence="3 12" id="KW-0138">CF(0)</keyword>
<dbReference type="InterPro" id="IPR050059">
    <property type="entry name" value="ATP_synthase_B_chain"/>
</dbReference>
<dbReference type="PANTHER" id="PTHR33445:SF2">
    <property type="entry name" value="ATP SYNTHASE SUBUNIT B', CHLOROPLASTIC"/>
    <property type="match status" value="1"/>
</dbReference>
<dbReference type="PANTHER" id="PTHR33445">
    <property type="entry name" value="ATP SYNTHASE SUBUNIT B', CHLOROPLASTIC"/>
    <property type="match status" value="1"/>
</dbReference>
<comment type="similarity">
    <text evidence="1 12 13">Belongs to the ATPase B chain family.</text>
</comment>
<protein>
    <recommendedName>
        <fullName evidence="12">ATP synthase subunit b</fullName>
    </recommendedName>
    <alternativeName>
        <fullName evidence="12">ATP synthase F(0) sector subunit b</fullName>
    </alternativeName>
    <alternativeName>
        <fullName evidence="12">ATPase subunit I</fullName>
    </alternativeName>
    <alternativeName>
        <fullName evidence="12">F-type ATPase subunit b</fullName>
        <shortName evidence="12">F-ATPase subunit b</shortName>
    </alternativeName>
</protein>
<dbReference type="CDD" id="cd06503">
    <property type="entry name" value="ATP-synt_Fo_b"/>
    <property type="match status" value="1"/>
</dbReference>
<comment type="subcellular location">
    <subcellularLocation>
        <location evidence="12">Cell membrane</location>
        <topology evidence="12">Single-pass membrane protein</topology>
    </subcellularLocation>
    <subcellularLocation>
        <location evidence="11">Endomembrane system</location>
        <topology evidence="11">Single-pass membrane protein</topology>
    </subcellularLocation>
</comment>
<dbReference type="Proteomes" id="UP001163687">
    <property type="component" value="Chromosome"/>
</dbReference>
<evidence type="ECO:0000256" key="3">
    <source>
        <dbReference type="ARBA" id="ARBA00022547"/>
    </source>
</evidence>
<evidence type="ECO:0000256" key="5">
    <source>
        <dbReference type="ARBA" id="ARBA00022781"/>
    </source>
</evidence>
<dbReference type="GO" id="GO:0046961">
    <property type="term" value="F:proton-transporting ATPase activity, rotational mechanism"/>
    <property type="evidence" value="ECO:0007669"/>
    <property type="project" value="TreeGrafter"/>
</dbReference>
<dbReference type="KEGG" id="cmic:caldi_28570"/>
<keyword evidence="8 12" id="KW-0472">Membrane</keyword>
<evidence type="ECO:0000256" key="6">
    <source>
        <dbReference type="ARBA" id="ARBA00022989"/>
    </source>
</evidence>
<keyword evidence="9 12" id="KW-0066">ATP synthesis</keyword>
<dbReference type="NCBIfam" id="TIGR01144">
    <property type="entry name" value="ATP_synt_b"/>
    <property type="match status" value="1"/>
</dbReference>
<comment type="subunit">
    <text evidence="12">F-type ATPases have 2 components, F(1) - the catalytic core - and F(0) - the membrane proton channel. F(1) has five subunits: alpha(3), beta(3), gamma(1), delta(1), epsilon(1). F(0) has three main subunits: a(1), b(2) and c(10-14). The alpha and beta chains form an alternating ring which encloses part of the gamma chain. F(1) is attached to F(0) by a central stalk formed by the gamma and epsilon chains, while a peripheral stalk is formed by the delta and b chains.</text>
</comment>
<comment type="function">
    <text evidence="12">Component of the F(0) channel, it forms part of the peripheral stalk, linking F(1) to F(0).</text>
</comment>
<dbReference type="AlphaFoldDB" id="A0AA35CPN0"/>
<dbReference type="InterPro" id="IPR002146">
    <property type="entry name" value="ATP_synth_b/b'su_bac/chlpt"/>
</dbReference>
<sequence>MAPADFLFTLAAETAAEAGHGAGGLNPFPQLNHLIWTVVNFLVLLWLLNKYLYKPLLKVVADREQEIENNLKRAAADRAEAERLRHEFAEQVQGAQRQAQAIIAEATRGAQAEADRILNEAREKAAAELSRAQEAIQVEKERALAELRAEVASLAVAVAGRVIERSLTDEDHTRLAQKFVEEVGKN</sequence>
<gene>
    <name evidence="12" type="primary">atpF</name>
    <name evidence="15" type="ORF">caldi_28570</name>
</gene>
<organism evidence="15 16">
    <name type="scientific">Caldinitratiruptor microaerophilus</name>
    <dbReference type="NCBI Taxonomy" id="671077"/>
    <lineage>
        <taxon>Bacteria</taxon>
        <taxon>Bacillati</taxon>
        <taxon>Bacillota</taxon>
        <taxon>Clostridia</taxon>
        <taxon>Eubacteriales</taxon>
        <taxon>Symbiobacteriaceae</taxon>
        <taxon>Caldinitratiruptor</taxon>
    </lineage>
</organism>
<dbReference type="GO" id="GO:0012505">
    <property type="term" value="C:endomembrane system"/>
    <property type="evidence" value="ECO:0007669"/>
    <property type="project" value="UniProtKB-SubCell"/>
</dbReference>
<dbReference type="RefSeq" id="WP_264842394.1">
    <property type="nucleotide sequence ID" value="NZ_AP025628.1"/>
</dbReference>
<comment type="function">
    <text evidence="10 12">F(1)F(0) ATP synthase produces ATP from ADP in the presence of a proton or sodium gradient. F-type ATPases consist of two structural domains, F(1) containing the extramembraneous catalytic core and F(0) containing the membrane proton channel, linked together by a central stalk and a peripheral stalk. During catalysis, ATP synthesis in the catalytic domain of F(1) is coupled via a rotary mechanism of the central stalk subunits to proton translocation.</text>
</comment>
<evidence type="ECO:0000256" key="4">
    <source>
        <dbReference type="ARBA" id="ARBA00022692"/>
    </source>
</evidence>
<keyword evidence="4 12" id="KW-0812">Transmembrane</keyword>
<evidence type="ECO:0000313" key="15">
    <source>
        <dbReference type="EMBL" id="BDG61767.1"/>
    </source>
</evidence>
<dbReference type="GO" id="GO:0045259">
    <property type="term" value="C:proton-transporting ATP synthase complex"/>
    <property type="evidence" value="ECO:0007669"/>
    <property type="project" value="UniProtKB-KW"/>
</dbReference>
<evidence type="ECO:0000256" key="8">
    <source>
        <dbReference type="ARBA" id="ARBA00023136"/>
    </source>
</evidence>
<name>A0AA35CPN0_9FIRM</name>
<evidence type="ECO:0000256" key="12">
    <source>
        <dbReference type="HAMAP-Rule" id="MF_01398"/>
    </source>
</evidence>
<dbReference type="GO" id="GO:0046933">
    <property type="term" value="F:proton-transporting ATP synthase activity, rotational mechanism"/>
    <property type="evidence" value="ECO:0007669"/>
    <property type="project" value="UniProtKB-UniRule"/>
</dbReference>
<accession>A0AA35CPN0</accession>
<dbReference type="Pfam" id="PF00430">
    <property type="entry name" value="ATP-synt_B"/>
    <property type="match status" value="1"/>
</dbReference>
<reference evidence="15" key="1">
    <citation type="submission" date="2022-03" db="EMBL/GenBank/DDBJ databases">
        <title>Complete genome sequence of Caldinitratiruptor microaerophilus.</title>
        <authorList>
            <person name="Mukaiyama R."/>
            <person name="Nishiyama T."/>
            <person name="Ueda K."/>
        </authorList>
    </citation>
    <scope>NUCLEOTIDE SEQUENCE</scope>
    <source>
        <strain evidence="15">JCM 16183</strain>
    </source>
</reference>
<keyword evidence="7 12" id="KW-0406">Ion transport</keyword>
<evidence type="ECO:0000256" key="1">
    <source>
        <dbReference type="ARBA" id="ARBA00005513"/>
    </source>
</evidence>
<keyword evidence="5 12" id="KW-0375">Hydrogen ion transport</keyword>
<keyword evidence="2 12" id="KW-0813">Transport</keyword>